<dbReference type="Gene3D" id="3.40.50.10420">
    <property type="entry name" value="NagB/RpiA/CoA transferase-like"/>
    <property type="match status" value="1"/>
</dbReference>
<dbReference type="SUPFAM" id="SSF100950">
    <property type="entry name" value="NagB/RpiA/CoA transferase-like"/>
    <property type="match status" value="1"/>
</dbReference>
<dbReference type="EMBL" id="JASNVP010000014">
    <property type="protein sequence ID" value="MDK4327035.1"/>
    <property type="molecule type" value="Genomic_DNA"/>
</dbReference>
<accession>A0AAP4BV87</accession>
<name>A0AAP4BV87_9CORY</name>
<keyword evidence="7" id="KW-0411">Iron-sulfur</keyword>
<dbReference type="PANTHER" id="PTHR47153">
    <property type="entry name" value="LACTATE UTILIZATION PROTEIN B"/>
    <property type="match status" value="1"/>
</dbReference>
<evidence type="ECO:0000313" key="10">
    <source>
        <dbReference type="EMBL" id="MDK4327035.1"/>
    </source>
</evidence>
<evidence type="ECO:0000256" key="1">
    <source>
        <dbReference type="ARBA" id="ARBA00022448"/>
    </source>
</evidence>
<dbReference type="SUPFAM" id="SSF46548">
    <property type="entry name" value="alpha-helical ferredoxin"/>
    <property type="match status" value="1"/>
</dbReference>
<keyword evidence="5" id="KW-0249">Electron transport</keyword>
<dbReference type="InterPro" id="IPR004452">
    <property type="entry name" value="LutB/LldF"/>
</dbReference>
<keyword evidence="1" id="KW-0813">Transport</keyword>
<proteinExistence type="predicted"/>
<dbReference type="NCBIfam" id="TIGR00273">
    <property type="entry name" value="LutB/LldF family L-lactate oxidation iron-sulfur protein"/>
    <property type="match status" value="1"/>
</dbReference>
<dbReference type="InterPro" id="IPR037171">
    <property type="entry name" value="NagB/RpiA_transferase-like"/>
</dbReference>
<organism evidence="10 11">
    <name type="scientific">Corynebacterium propinquum</name>
    <dbReference type="NCBI Taxonomy" id="43769"/>
    <lineage>
        <taxon>Bacteria</taxon>
        <taxon>Bacillati</taxon>
        <taxon>Actinomycetota</taxon>
        <taxon>Actinomycetes</taxon>
        <taxon>Mycobacteriales</taxon>
        <taxon>Corynebacteriaceae</taxon>
        <taxon>Corynebacterium</taxon>
    </lineage>
</organism>
<dbReference type="Pfam" id="PF13183">
    <property type="entry name" value="Fer4_8"/>
    <property type="match status" value="1"/>
</dbReference>
<dbReference type="InterPro" id="IPR009051">
    <property type="entry name" value="Helical_ferredxn"/>
</dbReference>
<evidence type="ECO:0000256" key="2">
    <source>
        <dbReference type="ARBA" id="ARBA00022485"/>
    </source>
</evidence>
<evidence type="ECO:0000259" key="8">
    <source>
        <dbReference type="Pfam" id="PF02589"/>
    </source>
</evidence>
<keyword evidence="4" id="KW-0677">Repeat</keyword>
<dbReference type="Proteomes" id="UP001226160">
    <property type="component" value="Unassembled WGS sequence"/>
</dbReference>
<dbReference type="InterPro" id="IPR017896">
    <property type="entry name" value="4Fe4S_Fe-S-bd"/>
</dbReference>
<dbReference type="Pfam" id="PF02589">
    <property type="entry name" value="LUD_dom"/>
    <property type="match status" value="1"/>
</dbReference>
<dbReference type="RefSeq" id="WP_018120514.1">
    <property type="nucleotide sequence ID" value="NZ_CBCRTU010000001.1"/>
</dbReference>
<keyword evidence="3" id="KW-0479">Metal-binding</keyword>
<evidence type="ECO:0000313" key="11">
    <source>
        <dbReference type="Proteomes" id="UP001226160"/>
    </source>
</evidence>
<dbReference type="PROSITE" id="PS00198">
    <property type="entry name" value="4FE4S_FER_1"/>
    <property type="match status" value="1"/>
</dbReference>
<comment type="caution">
    <text evidence="10">The sequence shown here is derived from an EMBL/GenBank/DDBJ whole genome shotgun (WGS) entry which is preliminary data.</text>
</comment>
<sequence length="491" mass="53310">MSTVALGMPAYGQGNINLSTPFPASAKHQMQNTQMRKNIHHATHAIRAKRNNVVGEVPDWEDLRNAGSAIKSNVMANLPELLEQFAKNFEAAGGHVHWARDAKEANKIVTELIRETGETEVNKIKSMATQEIGLDEYLEEQGITATETDLAELIVQLGEDKPSHILVPAIHRNRDEIREIFKEKMPEAGDDLTSEPAVLAEAARRHLRKRFLSRKVAVSGANFGVADTGTLSVVESEGNGRMCLSLPETLITVMGIEKLIPTFSDLEVFLQLLPRSSTGERMNPYTSLWTGAFDGDGPENVHVVLLDNGRSAVLNDEDGRSALHCIRCSACLNVCPVYEQAGGHSYGSVYPGPIGAILSPQLTGITSEQNATLPFASSLCNACYDVCPVKINIPDILVHLRSKAVDEQSGPSQMAALMKAASVVMGSGQVMKLVERGLPLSRIVAGRSGTIGWLPGIAGAWTSQRDIPKPPKQAFRHWWAKNRGNTTEAES</sequence>
<keyword evidence="6" id="KW-0408">Iron</keyword>
<feature type="domain" description="4Fe-4S ferredoxin-type" evidence="9">
    <location>
        <begin position="322"/>
        <end position="391"/>
    </location>
</feature>
<dbReference type="InterPro" id="IPR003741">
    <property type="entry name" value="LUD_dom"/>
</dbReference>
<dbReference type="AlphaFoldDB" id="A0AAP4BV87"/>
<dbReference type="GO" id="GO:0046872">
    <property type="term" value="F:metal ion binding"/>
    <property type="evidence" value="ECO:0007669"/>
    <property type="project" value="UniProtKB-KW"/>
</dbReference>
<dbReference type="InterPro" id="IPR017900">
    <property type="entry name" value="4Fe4S_Fe_S_CS"/>
</dbReference>
<gene>
    <name evidence="10" type="ORF">QPX54_11045</name>
</gene>
<evidence type="ECO:0000256" key="5">
    <source>
        <dbReference type="ARBA" id="ARBA00022982"/>
    </source>
</evidence>
<evidence type="ECO:0000256" key="4">
    <source>
        <dbReference type="ARBA" id="ARBA00022737"/>
    </source>
</evidence>
<feature type="domain" description="LUD" evidence="8">
    <location>
        <begin position="82"/>
        <end position="305"/>
    </location>
</feature>
<evidence type="ECO:0000256" key="6">
    <source>
        <dbReference type="ARBA" id="ARBA00023004"/>
    </source>
</evidence>
<protein>
    <submittedName>
        <fullName evidence="10">LutB/LldF family L-lactate oxidation iron-sulfur protein</fullName>
    </submittedName>
</protein>
<evidence type="ECO:0000256" key="3">
    <source>
        <dbReference type="ARBA" id="ARBA00022723"/>
    </source>
</evidence>
<keyword evidence="2" id="KW-0004">4Fe-4S</keyword>
<dbReference type="Gene3D" id="1.10.1060.10">
    <property type="entry name" value="Alpha-helical ferredoxin"/>
    <property type="match status" value="1"/>
</dbReference>
<evidence type="ECO:0000256" key="7">
    <source>
        <dbReference type="ARBA" id="ARBA00023014"/>
    </source>
</evidence>
<dbReference type="InterPro" id="IPR024185">
    <property type="entry name" value="FTHF_cligase-like_sf"/>
</dbReference>
<dbReference type="GeneID" id="64187574"/>
<dbReference type="GO" id="GO:0006089">
    <property type="term" value="P:lactate metabolic process"/>
    <property type="evidence" value="ECO:0007669"/>
    <property type="project" value="InterPro"/>
</dbReference>
<evidence type="ECO:0000259" key="9">
    <source>
        <dbReference type="Pfam" id="PF13183"/>
    </source>
</evidence>
<dbReference type="GO" id="GO:0051539">
    <property type="term" value="F:4 iron, 4 sulfur cluster binding"/>
    <property type="evidence" value="ECO:0007669"/>
    <property type="project" value="UniProtKB-KW"/>
</dbReference>
<reference evidence="10" key="1">
    <citation type="submission" date="2023-05" db="EMBL/GenBank/DDBJ databases">
        <title>Metabolic capabilities are highly conserved among human nasal-associated Corynebacterium species in pangenomic analyses.</title>
        <authorList>
            <person name="Tran T.H."/>
            <person name="Roberts A.Q."/>
            <person name="Escapa I.F."/>
            <person name="Gao W."/>
            <person name="Conlan S."/>
            <person name="Kong H."/>
            <person name="Segre J.A."/>
            <person name="Kelly M.S."/>
            <person name="Lemon K.P."/>
        </authorList>
    </citation>
    <scope>NUCLEOTIDE SEQUENCE</scope>
    <source>
        <strain evidence="10">KPL2654</strain>
    </source>
</reference>
<dbReference type="PANTHER" id="PTHR47153:SF2">
    <property type="entry name" value="LACTATE UTILIZATION PROTEIN B"/>
    <property type="match status" value="1"/>
</dbReference>